<reference evidence="1" key="1">
    <citation type="journal article" date="2010" name="Nature">
        <title>The sequence and de novo assembly of the giant panda genome.</title>
        <authorList>
            <person name="Li R."/>
            <person name="Fan W."/>
            <person name="Tian G."/>
            <person name="Zhu H."/>
            <person name="He L."/>
            <person name="Cai J."/>
            <person name="Huang Q."/>
            <person name="Cai Q."/>
            <person name="Li B."/>
            <person name="Bai Y."/>
            <person name="Zhang Z."/>
            <person name="Zhang Y."/>
            <person name="Wang W."/>
            <person name="Li J."/>
            <person name="Wei F."/>
            <person name="Li H."/>
            <person name="Jian M."/>
            <person name="Li J."/>
            <person name="Zhang Z."/>
            <person name="Nielsen R."/>
            <person name="Li D."/>
            <person name="Gu W."/>
            <person name="Yang Z."/>
            <person name="Xuan Z."/>
            <person name="Ryder O.A."/>
            <person name="Leung F.C."/>
            <person name="Zhou Y."/>
            <person name="Cao J."/>
            <person name="Sun X."/>
            <person name="Fu Y."/>
            <person name="Fang X."/>
            <person name="Guo X."/>
            <person name="Wang B."/>
            <person name="Hou R."/>
            <person name="Shen F."/>
            <person name="Mu B."/>
            <person name="Ni P."/>
            <person name="Lin R."/>
            <person name="Qian W."/>
            <person name="Wang G."/>
            <person name="Yu C."/>
            <person name="Nie W."/>
            <person name="Wang J."/>
            <person name="Wu Z."/>
            <person name="Liang H."/>
            <person name="Min J."/>
            <person name="Wu Q."/>
            <person name="Cheng S."/>
            <person name="Ruan J."/>
            <person name="Wang M."/>
            <person name="Shi Z."/>
            <person name="Wen M."/>
            <person name="Liu B."/>
            <person name="Ren X."/>
            <person name="Zheng H."/>
            <person name="Dong D."/>
            <person name="Cook K."/>
            <person name="Shan G."/>
            <person name="Zhang H."/>
            <person name="Kosiol C."/>
            <person name="Xie X."/>
            <person name="Lu Z."/>
            <person name="Zheng H."/>
            <person name="Li Y."/>
            <person name="Steiner C.C."/>
            <person name="Lam T.T."/>
            <person name="Lin S."/>
            <person name="Zhang Q."/>
            <person name="Li G."/>
            <person name="Tian J."/>
            <person name="Gong T."/>
            <person name="Liu H."/>
            <person name="Zhang D."/>
            <person name="Fang L."/>
            <person name="Ye C."/>
            <person name="Zhang J."/>
            <person name="Hu W."/>
            <person name="Xu A."/>
            <person name="Ren Y."/>
            <person name="Zhang G."/>
            <person name="Bruford M.W."/>
            <person name="Li Q."/>
            <person name="Ma L."/>
            <person name="Guo Y."/>
            <person name="An N."/>
            <person name="Hu Y."/>
            <person name="Zheng Y."/>
            <person name="Shi Y."/>
            <person name="Li Z."/>
            <person name="Liu Q."/>
            <person name="Chen Y."/>
            <person name="Zhao J."/>
            <person name="Qu N."/>
            <person name="Zhao S."/>
            <person name="Tian F."/>
            <person name="Wang X."/>
            <person name="Wang H."/>
            <person name="Xu L."/>
            <person name="Liu X."/>
            <person name="Vinar T."/>
            <person name="Wang Y."/>
            <person name="Lam T.W."/>
            <person name="Yiu S.M."/>
            <person name="Liu S."/>
            <person name="Zhang H."/>
            <person name="Li D."/>
            <person name="Huang Y."/>
            <person name="Wang X."/>
            <person name="Yang G."/>
            <person name="Jiang Z."/>
            <person name="Wang J."/>
            <person name="Qin N."/>
            <person name="Li L."/>
            <person name="Li J."/>
            <person name="Bolund L."/>
            <person name="Kristiansen K."/>
            <person name="Wong G.K."/>
            <person name="Olson M."/>
            <person name="Zhang X."/>
            <person name="Li S."/>
            <person name="Yang H."/>
            <person name="Wang J."/>
            <person name="Wang J."/>
        </authorList>
    </citation>
    <scope>NUCLEOTIDE SEQUENCE [LARGE SCALE GENOMIC DNA]</scope>
</reference>
<feature type="non-terminal residue" evidence="1">
    <location>
        <position position="1"/>
    </location>
</feature>
<name>D2HRH4_AILME</name>
<dbReference type="EMBL" id="GL193221">
    <property type="protein sequence ID" value="EFB15402.1"/>
    <property type="molecule type" value="Genomic_DNA"/>
</dbReference>
<proteinExistence type="predicted"/>
<dbReference type="InParanoid" id="D2HRH4"/>
<feature type="non-terminal residue" evidence="1">
    <location>
        <position position="47"/>
    </location>
</feature>
<dbReference type="AlphaFoldDB" id="D2HRH4"/>
<organism evidence="1">
    <name type="scientific">Ailuropoda melanoleuca</name>
    <name type="common">Giant panda</name>
    <dbReference type="NCBI Taxonomy" id="9646"/>
    <lineage>
        <taxon>Eukaryota</taxon>
        <taxon>Metazoa</taxon>
        <taxon>Chordata</taxon>
        <taxon>Craniata</taxon>
        <taxon>Vertebrata</taxon>
        <taxon>Euteleostomi</taxon>
        <taxon>Mammalia</taxon>
        <taxon>Eutheria</taxon>
        <taxon>Laurasiatheria</taxon>
        <taxon>Carnivora</taxon>
        <taxon>Caniformia</taxon>
        <taxon>Ursidae</taxon>
        <taxon>Ailuropoda</taxon>
    </lineage>
</organism>
<protein>
    <submittedName>
        <fullName evidence="1">Uncharacterized protein</fullName>
    </submittedName>
</protein>
<evidence type="ECO:0000313" key="1">
    <source>
        <dbReference type="EMBL" id="EFB15402.1"/>
    </source>
</evidence>
<sequence>PAQRRLPVTVRASWGIVGIPTPLHLPPSPKGRYWGPFKLHSRTSQTA</sequence>
<gene>
    <name evidence="1" type="ORF">PANDA_014593</name>
</gene>
<accession>D2HRH4</accession>